<keyword evidence="2" id="KW-1185">Reference proteome</keyword>
<dbReference type="InterPro" id="IPR010385">
    <property type="entry name" value="DUF982"/>
</dbReference>
<sequence length="98" mass="11365">MALDIFEHPIYAQRKYFVQEIAGLDDVFDFLDEWPQEKRDITYEVMLDACRKAANRQLPASVVAANFSRFLKKHGKLAEIEDVPTHLRRVSDRNVSGI</sequence>
<accession>A0ABU8CUF0</accession>
<organism evidence="1 2">
    <name type="scientific">Rhizobium aouanii</name>
    <dbReference type="NCBI Taxonomy" id="3118145"/>
    <lineage>
        <taxon>Bacteria</taxon>
        <taxon>Pseudomonadati</taxon>
        <taxon>Pseudomonadota</taxon>
        <taxon>Alphaproteobacteria</taxon>
        <taxon>Hyphomicrobiales</taxon>
        <taxon>Rhizobiaceae</taxon>
        <taxon>Rhizobium/Agrobacterium group</taxon>
        <taxon>Rhizobium</taxon>
    </lineage>
</organism>
<dbReference type="Pfam" id="PF06169">
    <property type="entry name" value="DUF982"/>
    <property type="match status" value="1"/>
</dbReference>
<evidence type="ECO:0000313" key="2">
    <source>
        <dbReference type="Proteomes" id="UP001531129"/>
    </source>
</evidence>
<dbReference type="RefSeq" id="WP_025393600.1">
    <property type="nucleotide sequence ID" value="NZ_JBAMYB010000025.1"/>
</dbReference>
<evidence type="ECO:0000313" key="1">
    <source>
        <dbReference type="EMBL" id="MEI1252468.1"/>
    </source>
</evidence>
<comment type="caution">
    <text evidence="1">The sequence shown here is derived from an EMBL/GenBank/DDBJ whole genome shotgun (WGS) entry which is preliminary data.</text>
</comment>
<dbReference type="Gene3D" id="6.10.250.730">
    <property type="match status" value="1"/>
</dbReference>
<dbReference type="EMBL" id="JBAMYC010000025">
    <property type="protein sequence ID" value="MEI1252468.1"/>
    <property type="molecule type" value="Genomic_DNA"/>
</dbReference>
<name>A0ABU8CUF0_9HYPH</name>
<gene>
    <name evidence="1" type="ORF">V8Q02_31365</name>
</gene>
<reference evidence="1 2" key="1">
    <citation type="submission" date="2024-01" db="EMBL/GenBank/DDBJ databases">
        <title>Draft genome sequences of three bacterial strains isolated from Acacia saligna represent a potential new species within the genus Rhizobium.</title>
        <authorList>
            <person name="Tambong J.T."/>
            <person name="Mnasri B."/>
        </authorList>
    </citation>
    <scope>NUCLEOTIDE SEQUENCE [LARGE SCALE GENOMIC DNA]</scope>
    <source>
        <strain evidence="1 2">1AS12I</strain>
    </source>
</reference>
<protein>
    <submittedName>
        <fullName evidence="1">DUF982 domain-containing protein</fullName>
    </submittedName>
</protein>
<proteinExistence type="predicted"/>
<dbReference type="Proteomes" id="UP001531129">
    <property type="component" value="Unassembled WGS sequence"/>
</dbReference>